<comment type="subcellular location">
    <subcellularLocation>
        <location evidence="1">Nucleus</location>
    </subcellularLocation>
</comment>
<feature type="domain" description="BED-type" evidence="10">
    <location>
        <begin position="35"/>
        <end position="82"/>
    </location>
</feature>
<evidence type="ECO:0000256" key="7">
    <source>
        <dbReference type="ARBA" id="ARBA00023242"/>
    </source>
</evidence>
<dbReference type="PANTHER" id="PTHR46481">
    <property type="entry name" value="ZINC FINGER BED DOMAIN-CONTAINING PROTEIN 4"/>
    <property type="match status" value="1"/>
</dbReference>
<reference evidence="11 12" key="1">
    <citation type="submission" date="2015-12" db="EMBL/GenBank/DDBJ databases">
        <title>The genome of Folsomia candida.</title>
        <authorList>
            <person name="Faddeeva A."/>
            <person name="Derks M.F."/>
            <person name="Anvar Y."/>
            <person name="Smit S."/>
            <person name="Van Straalen N."/>
            <person name="Roelofs D."/>
        </authorList>
    </citation>
    <scope>NUCLEOTIDE SEQUENCE [LARGE SCALE GENOMIC DNA]</scope>
    <source>
        <strain evidence="11 12">VU population</strain>
        <tissue evidence="11">Whole body</tissue>
    </source>
</reference>
<dbReference type="SUPFAM" id="SSF53098">
    <property type="entry name" value="Ribonuclease H-like"/>
    <property type="match status" value="1"/>
</dbReference>
<dbReference type="STRING" id="158441.A0A226DPK0"/>
<protein>
    <submittedName>
        <fullName evidence="11">Putative AC transposase</fullName>
    </submittedName>
</protein>
<keyword evidence="4" id="KW-0862">Zinc</keyword>
<dbReference type="AlphaFoldDB" id="A0A226DPK0"/>
<dbReference type="EMBL" id="LNIX01000014">
    <property type="protein sequence ID" value="OXA47153.1"/>
    <property type="molecule type" value="Genomic_DNA"/>
</dbReference>
<dbReference type="InterPro" id="IPR003656">
    <property type="entry name" value="Znf_BED"/>
</dbReference>
<dbReference type="Proteomes" id="UP000198287">
    <property type="component" value="Unassembled WGS sequence"/>
</dbReference>
<gene>
    <name evidence="11" type="ORF">Fcan01_18292</name>
</gene>
<dbReference type="OrthoDB" id="1607513at2759"/>
<evidence type="ECO:0000256" key="4">
    <source>
        <dbReference type="ARBA" id="ARBA00022833"/>
    </source>
</evidence>
<keyword evidence="3 8" id="KW-0863">Zinc-finger</keyword>
<keyword evidence="6" id="KW-0804">Transcription</keyword>
<dbReference type="InterPro" id="IPR052035">
    <property type="entry name" value="ZnF_BED_domain_contain"/>
</dbReference>
<dbReference type="GO" id="GO:0008270">
    <property type="term" value="F:zinc ion binding"/>
    <property type="evidence" value="ECO:0007669"/>
    <property type="project" value="UniProtKB-KW"/>
</dbReference>
<dbReference type="PROSITE" id="PS50808">
    <property type="entry name" value="ZF_BED"/>
    <property type="match status" value="1"/>
</dbReference>
<dbReference type="PANTHER" id="PTHR46481:SF10">
    <property type="entry name" value="ZINC FINGER BED DOMAIN-CONTAINING PROTEIN 39"/>
    <property type="match status" value="1"/>
</dbReference>
<accession>A0A226DPK0</accession>
<name>A0A226DPK0_FOLCA</name>
<evidence type="ECO:0000256" key="8">
    <source>
        <dbReference type="PROSITE-ProRule" id="PRU00027"/>
    </source>
</evidence>
<evidence type="ECO:0000256" key="1">
    <source>
        <dbReference type="ARBA" id="ARBA00004123"/>
    </source>
</evidence>
<proteinExistence type="predicted"/>
<dbReference type="SMART" id="SM00614">
    <property type="entry name" value="ZnF_BED"/>
    <property type="match status" value="1"/>
</dbReference>
<keyword evidence="5" id="KW-0805">Transcription regulation</keyword>
<organism evidence="11 12">
    <name type="scientific">Folsomia candida</name>
    <name type="common">Springtail</name>
    <dbReference type="NCBI Taxonomy" id="158441"/>
    <lineage>
        <taxon>Eukaryota</taxon>
        <taxon>Metazoa</taxon>
        <taxon>Ecdysozoa</taxon>
        <taxon>Arthropoda</taxon>
        <taxon>Hexapoda</taxon>
        <taxon>Collembola</taxon>
        <taxon>Entomobryomorpha</taxon>
        <taxon>Isotomoidea</taxon>
        <taxon>Isotomidae</taxon>
        <taxon>Proisotominae</taxon>
        <taxon>Folsomia</taxon>
    </lineage>
</organism>
<evidence type="ECO:0000313" key="12">
    <source>
        <dbReference type="Proteomes" id="UP000198287"/>
    </source>
</evidence>
<evidence type="ECO:0000259" key="10">
    <source>
        <dbReference type="PROSITE" id="PS50808"/>
    </source>
</evidence>
<evidence type="ECO:0000256" key="5">
    <source>
        <dbReference type="ARBA" id="ARBA00023015"/>
    </source>
</evidence>
<evidence type="ECO:0000313" key="11">
    <source>
        <dbReference type="EMBL" id="OXA47153.1"/>
    </source>
</evidence>
<evidence type="ECO:0000256" key="6">
    <source>
        <dbReference type="ARBA" id="ARBA00023163"/>
    </source>
</evidence>
<sequence>MSSAIDVVNMNNSSPDPSPGSSPPVGDVHERKSTKKRSTIHQHFTLIEKENKYKCNLCHVKFRIDVKTSSTGNLNKHYQKFHVLPAGQTIIKTNTNNNSRQPFSQQEFDRRVVSFIILKNQPVTTAEDDSFGDIFKIFSETPRMISNDTVRRRIFTLFDEEKAALKSTLEGVGGKISFILDCWTSPNQIQGIVAHWINESWEYEERVIDLDILKGKHTGKNLALSFLKCLEEFNLTHKIMPETRV</sequence>
<comment type="caution">
    <text evidence="11">The sequence shown here is derived from an EMBL/GenBank/DDBJ whole genome shotgun (WGS) entry which is preliminary data.</text>
</comment>
<dbReference type="InterPro" id="IPR012337">
    <property type="entry name" value="RNaseH-like_sf"/>
</dbReference>
<evidence type="ECO:0000256" key="3">
    <source>
        <dbReference type="ARBA" id="ARBA00022771"/>
    </source>
</evidence>
<keyword evidence="2" id="KW-0479">Metal-binding</keyword>
<dbReference type="GO" id="GO:0003677">
    <property type="term" value="F:DNA binding"/>
    <property type="evidence" value="ECO:0007669"/>
    <property type="project" value="InterPro"/>
</dbReference>
<evidence type="ECO:0000256" key="9">
    <source>
        <dbReference type="SAM" id="MobiDB-lite"/>
    </source>
</evidence>
<keyword evidence="12" id="KW-1185">Reference proteome</keyword>
<evidence type="ECO:0000256" key="2">
    <source>
        <dbReference type="ARBA" id="ARBA00022723"/>
    </source>
</evidence>
<feature type="region of interest" description="Disordered" evidence="9">
    <location>
        <begin position="1"/>
        <end position="40"/>
    </location>
</feature>
<dbReference type="GO" id="GO:0005634">
    <property type="term" value="C:nucleus"/>
    <property type="evidence" value="ECO:0007669"/>
    <property type="project" value="UniProtKB-SubCell"/>
</dbReference>
<keyword evidence="7" id="KW-0539">Nucleus</keyword>